<evidence type="ECO:0000256" key="3">
    <source>
        <dbReference type="ARBA" id="ARBA00022741"/>
    </source>
</evidence>
<name>A0ABP8W005_9PSEU</name>
<dbReference type="SUPFAM" id="SSF90123">
    <property type="entry name" value="ABC transporter transmembrane region"/>
    <property type="match status" value="1"/>
</dbReference>
<feature type="region of interest" description="Disordered" evidence="7">
    <location>
        <begin position="1"/>
        <end position="71"/>
    </location>
</feature>
<evidence type="ECO:0000313" key="12">
    <source>
        <dbReference type="Proteomes" id="UP001500325"/>
    </source>
</evidence>
<dbReference type="PROSITE" id="PS00211">
    <property type="entry name" value="ABC_TRANSPORTER_1"/>
    <property type="match status" value="1"/>
</dbReference>
<dbReference type="Pfam" id="PF00005">
    <property type="entry name" value="ABC_tran"/>
    <property type="match status" value="1"/>
</dbReference>
<dbReference type="Pfam" id="PF00664">
    <property type="entry name" value="ABC_membrane"/>
    <property type="match status" value="1"/>
</dbReference>
<protein>
    <recommendedName>
        <fullName evidence="13">ATP-binding cassette, subfamily B</fullName>
    </recommendedName>
</protein>
<evidence type="ECO:0000256" key="8">
    <source>
        <dbReference type="SAM" id="Phobius"/>
    </source>
</evidence>
<dbReference type="PANTHER" id="PTHR43394">
    <property type="entry name" value="ATP-DEPENDENT PERMEASE MDL1, MITOCHONDRIAL"/>
    <property type="match status" value="1"/>
</dbReference>
<feature type="transmembrane region" description="Helical" evidence="8">
    <location>
        <begin position="200"/>
        <end position="224"/>
    </location>
</feature>
<dbReference type="PROSITE" id="PS50893">
    <property type="entry name" value="ABC_TRANSPORTER_2"/>
    <property type="match status" value="1"/>
</dbReference>
<organism evidence="11 12">
    <name type="scientific">Pseudonocardia yuanmonensis</name>
    <dbReference type="NCBI Taxonomy" id="1095914"/>
    <lineage>
        <taxon>Bacteria</taxon>
        <taxon>Bacillati</taxon>
        <taxon>Actinomycetota</taxon>
        <taxon>Actinomycetes</taxon>
        <taxon>Pseudonocardiales</taxon>
        <taxon>Pseudonocardiaceae</taxon>
        <taxon>Pseudonocardia</taxon>
    </lineage>
</organism>
<evidence type="ECO:0000256" key="5">
    <source>
        <dbReference type="ARBA" id="ARBA00022989"/>
    </source>
</evidence>
<feature type="compositionally biased region" description="Low complexity" evidence="7">
    <location>
        <begin position="16"/>
        <end position="41"/>
    </location>
</feature>
<dbReference type="Gene3D" id="3.40.50.300">
    <property type="entry name" value="P-loop containing nucleotide triphosphate hydrolases"/>
    <property type="match status" value="1"/>
</dbReference>
<evidence type="ECO:0000256" key="4">
    <source>
        <dbReference type="ARBA" id="ARBA00022840"/>
    </source>
</evidence>
<dbReference type="InterPro" id="IPR027417">
    <property type="entry name" value="P-loop_NTPase"/>
</dbReference>
<evidence type="ECO:0000313" key="11">
    <source>
        <dbReference type="EMBL" id="GAA4677429.1"/>
    </source>
</evidence>
<dbReference type="SUPFAM" id="SSF52540">
    <property type="entry name" value="P-loop containing nucleoside triphosphate hydrolases"/>
    <property type="match status" value="1"/>
</dbReference>
<dbReference type="Proteomes" id="UP001500325">
    <property type="component" value="Unassembled WGS sequence"/>
</dbReference>
<dbReference type="PANTHER" id="PTHR43394:SF1">
    <property type="entry name" value="ATP-BINDING CASSETTE SUB-FAMILY B MEMBER 10, MITOCHONDRIAL"/>
    <property type="match status" value="1"/>
</dbReference>
<dbReference type="Gene3D" id="1.20.1560.10">
    <property type="entry name" value="ABC transporter type 1, transmembrane domain"/>
    <property type="match status" value="1"/>
</dbReference>
<feature type="region of interest" description="Disordered" evidence="7">
    <location>
        <begin position="821"/>
        <end position="841"/>
    </location>
</feature>
<feature type="domain" description="ABC transmembrane type-1" evidence="10">
    <location>
        <begin position="168"/>
        <end position="450"/>
    </location>
</feature>
<dbReference type="InterPro" id="IPR039421">
    <property type="entry name" value="Type_1_exporter"/>
</dbReference>
<evidence type="ECO:0000256" key="6">
    <source>
        <dbReference type="ARBA" id="ARBA00023136"/>
    </source>
</evidence>
<evidence type="ECO:0000259" key="9">
    <source>
        <dbReference type="PROSITE" id="PS50893"/>
    </source>
</evidence>
<keyword evidence="12" id="KW-1185">Reference proteome</keyword>
<dbReference type="EMBL" id="BAABIC010000002">
    <property type="protein sequence ID" value="GAA4677429.1"/>
    <property type="molecule type" value="Genomic_DNA"/>
</dbReference>
<evidence type="ECO:0008006" key="13">
    <source>
        <dbReference type="Google" id="ProtNLM"/>
    </source>
</evidence>
<dbReference type="PROSITE" id="PS50929">
    <property type="entry name" value="ABC_TM1F"/>
    <property type="match status" value="1"/>
</dbReference>
<sequence length="905" mass="96282">MPSTTARHRATRRGSSRAARPAAELTAALEAAAAPGPAEPAEPVEPIEPVGPTDARAADALPETAARDEADTTAATAAIEVGAVTGPPVSSLVVEPEPTPEPFPAVAVEPADDAGTGGRPAPDADPDPGPAGPLRDAGALLPEAPHLTVRQIFRRFWPHTAGFRGRFALGLFLSALGPLAVAASLWLFKILIDDVLTPQNYALLPWVIGAYLVISVVGGVIDYFDSYISAWVGERFVLVLRTHVFAHLQRLSLGFFERRQLGDVMSRLSSDIGAIEELVLTGVAVAVTYGVQVIVFTALLFYLNWQLALIAVAAAPVFGLASRFFARRIKTASREKRRRTGGIAAVAEESLGNVALVQAYGRQASETERFHRESRGAFAAQMVAVRLKSLFGPLVGMLEVVGVLTVLGVGIWQMSRGNLTLGGLLVFTGYLSQLFGPVRGFGEMGTTIYAAAAGAERVIELLDEKPQVTDRPDPVRIERARGDLRLEDVTFTYPGTAEPALERVSILVPRGHTVAVVGPSGAGKTTLTKLLLRFYDPDAGSVVLDGHDLRELALADVRRNVAALLQETLVFDGTVRENILWGRPDASEAEIVEAARAADAHEFITALPDGYDTRVGQRGRLLSGGQRQRLAIARAMVRDAPVLILDEPTTGLDAAATERVLTPLRRLMAGRTTLVISHNLLTVTDADQIVYLEDGRITATGRHRELLTRSLGYAELYRLHHPGEEPAAEELPASLRDDLAQLAALDELDAELDARFGDDDFGDDVADARTASWPADPWAETTLLPTFRTPGPHVGLSELAPVSGPEALSRWALPARRTTVVEPVTGPSGGPTTGPDAAPTERFATVDGSSEVPGGRHRARIGRVGFDGARFDGAGFGAGVDGMRGADSADLGVTTGWSARHGGRR</sequence>
<dbReference type="RefSeq" id="WP_345378347.1">
    <property type="nucleotide sequence ID" value="NZ_BAABIC010000002.1"/>
</dbReference>
<accession>A0ABP8W005</accession>
<gene>
    <name evidence="11" type="ORF">GCM10023215_07620</name>
</gene>
<feature type="transmembrane region" description="Helical" evidence="8">
    <location>
        <begin position="390"/>
        <end position="412"/>
    </location>
</feature>
<evidence type="ECO:0000256" key="1">
    <source>
        <dbReference type="ARBA" id="ARBA00004651"/>
    </source>
</evidence>
<feature type="region of interest" description="Disordered" evidence="7">
    <location>
        <begin position="879"/>
        <end position="905"/>
    </location>
</feature>
<comment type="caution">
    <text evidence="11">The sequence shown here is derived from an EMBL/GenBank/DDBJ whole genome shotgun (WGS) entry which is preliminary data.</text>
</comment>
<evidence type="ECO:0000256" key="7">
    <source>
        <dbReference type="SAM" id="MobiDB-lite"/>
    </source>
</evidence>
<feature type="domain" description="ABC transporter" evidence="9">
    <location>
        <begin position="484"/>
        <end position="719"/>
    </location>
</feature>
<feature type="transmembrane region" description="Helical" evidence="8">
    <location>
        <begin position="277"/>
        <end position="301"/>
    </location>
</feature>
<keyword evidence="2 8" id="KW-0812">Transmembrane</keyword>
<feature type="transmembrane region" description="Helical" evidence="8">
    <location>
        <begin position="167"/>
        <end position="188"/>
    </location>
</feature>
<reference evidence="12" key="1">
    <citation type="journal article" date="2019" name="Int. J. Syst. Evol. Microbiol.">
        <title>The Global Catalogue of Microorganisms (GCM) 10K type strain sequencing project: providing services to taxonomists for standard genome sequencing and annotation.</title>
        <authorList>
            <consortium name="The Broad Institute Genomics Platform"/>
            <consortium name="The Broad Institute Genome Sequencing Center for Infectious Disease"/>
            <person name="Wu L."/>
            <person name="Ma J."/>
        </authorList>
    </citation>
    <scope>NUCLEOTIDE SEQUENCE [LARGE SCALE GENOMIC DNA]</scope>
    <source>
        <strain evidence="12">JCM 18055</strain>
    </source>
</reference>
<keyword evidence="3" id="KW-0547">Nucleotide-binding</keyword>
<dbReference type="CDD" id="cd18564">
    <property type="entry name" value="ABC_6TM_exporter_like"/>
    <property type="match status" value="1"/>
</dbReference>
<dbReference type="InterPro" id="IPR003593">
    <property type="entry name" value="AAA+_ATPase"/>
</dbReference>
<comment type="subcellular location">
    <subcellularLocation>
        <location evidence="1">Cell membrane</location>
        <topology evidence="1">Multi-pass membrane protein</topology>
    </subcellularLocation>
</comment>
<feature type="transmembrane region" description="Helical" evidence="8">
    <location>
        <begin position="307"/>
        <end position="326"/>
    </location>
</feature>
<keyword evidence="6 8" id="KW-0472">Membrane</keyword>
<evidence type="ECO:0000259" key="10">
    <source>
        <dbReference type="PROSITE" id="PS50929"/>
    </source>
</evidence>
<dbReference type="InterPro" id="IPR036640">
    <property type="entry name" value="ABC1_TM_sf"/>
</dbReference>
<keyword evidence="4" id="KW-0067">ATP-binding</keyword>
<feature type="compositionally biased region" description="Basic residues" evidence="7">
    <location>
        <begin position="1"/>
        <end position="15"/>
    </location>
</feature>
<dbReference type="InterPro" id="IPR003439">
    <property type="entry name" value="ABC_transporter-like_ATP-bd"/>
</dbReference>
<dbReference type="InterPro" id="IPR017871">
    <property type="entry name" value="ABC_transporter-like_CS"/>
</dbReference>
<evidence type="ECO:0000256" key="2">
    <source>
        <dbReference type="ARBA" id="ARBA00022692"/>
    </source>
</evidence>
<dbReference type="SMART" id="SM00382">
    <property type="entry name" value="AAA"/>
    <property type="match status" value="1"/>
</dbReference>
<keyword evidence="5 8" id="KW-1133">Transmembrane helix</keyword>
<dbReference type="InterPro" id="IPR011527">
    <property type="entry name" value="ABC1_TM_dom"/>
</dbReference>
<proteinExistence type="predicted"/>
<feature type="region of interest" description="Disordered" evidence="7">
    <location>
        <begin position="89"/>
        <end position="137"/>
    </location>
</feature>